<organism evidence="1 2">
    <name type="scientific">Adineta steineri</name>
    <dbReference type="NCBI Taxonomy" id="433720"/>
    <lineage>
        <taxon>Eukaryota</taxon>
        <taxon>Metazoa</taxon>
        <taxon>Spiralia</taxon>
        <taxon>Gnathifera</taxon>
        <taxon>Rotifera</taxon>
        <taxon>Eurotatoria</taxon>
        <taxon>Bdelloidea</taxon>
        <taxon>Adinetida</taxon>
        <taxon>Adinetidae</taxon>
        <taxon>Adineta</taxon>
    </lineage>
</organism>
<gene>
    <name evidence="1" type="ORF">OXD698_LOCUS39068</name>
</gene>
<comment type="caution">
    <text evidence="1">The sequence shown here is derived from an EMBL/GenBank/DDBJ whole genome shotgun (WGS) entry which is preliminary data.</text>
</comment>
<dbReference type="EMBL" id="CAJOAZ010007727">
    <property type="protein sequence ID" value="CAF4169274.1"/>
    <property type="molecule type" value="Genomic_DNA"/>
</dbReference>
<evidence type="ECO:0000313" key="2">
    <source>
        <dbReference type="Proteomes" id="UP000663844"/>
    </source>
</evidence>
<proteinExistence type="predicted"/>
<protein>
    <submittedName>
        <fullName evidence="1">Uncharacterized protein</fullName>
    </submittedName>
</protein>
<accession>A0A819ZFQ7</accession>
<reference evidence="1" key="1">
    <citation type="submission" date="2021-02" db="EMBL/GenBank/DDBJ databases">
        <authorList>
            <person name="Nowell W R."/>
        </authorList>
    </citation>
    <scope>NUCLEOTIDE SEQUENCE</scope>
</reference>
<dbReference type="AlphaFoldDB" id="A0A819ZFQ7"/>
<evidence type="ECO:0000313" key="1">
    <source>
        <dbReference type="EMBL" id="CAF4169274.1"/>
    </source>
</evidence>
<name>A0A819ZFQ7_9BILA</name>
<dbReference type="Proteomes" id="UP000663844">
    <property type="component" value="Unassembled WGS sequence"/>
</dbReference>
<sequence>MQTTIANQNGSIRHETVNNNNNDIREQILNTLLQLELGEATRDYLSRTRQGNQIHYVFDMSRIDSSNQSDQSLSQVSFMSSSNTYVDSELSRNNIIFPCFIITVTNYPHLIQPIPPYQISNQYWQRPYQGAILIPGVLVHFGINRTEEHERLLRNTVRFRIQEIIRDYLRLTIRPYPFHLIFDMSDMRSHL</sequence>